<feature type="domain" description="LysM" evidence="1">
    <location>
        <begin position="16"/>
        <end position="60"/>
    </location>
</feature>
<dbReference type="PROSITE" id="PS51782">
    <property type="entry name" value="LYSM"/>
    <property type="match status" value="1"/>
</dbReference>
<proteinExistence type="predicted"/>
<dbReference type="SMART" id="SM00257">
    <property type="entry name" value="LysM"/>
    <property type="match status" value="1"/>
</dbReference>
<dbReference type="SUPFAM" id="SSF54106">
    <property type="entry name" value="LysM domain"/>
    <property type="match status" value="1"/>
</dbReference>
<name>A0A9D1L205_9FIRM</name>
<dbReference type="InterPro" id="IPR018392">
    <property type="entry name" value="LysM"/>
</dbReference>
<dbReference type="InterPro" id="IPR036779">
    <property type="entry name" value="LysM_dom_sf"/>
</dbReference>
<gene>
    <name evidence="2" type="ORF">IAD15_11550</name>
</gene>
<dbReference type="AlphaFoldDB" id="A0A9D1L205"/>
<dbReference type="EMBL" id="DVMJ01000107">
    <property type="protein sequence ID" value="HIU14681.1"/>
    <property type="molecule type" value="Genomic_DNA"/>
</dbReference>
<evidence type="ECO:0000313" key="3">
    <source>
        <dbReference type="Proteomes" id="UP000824175"/>
    </source>
</evidence>
<organism evidence="2 3">
    <name type="scientific">Candidatus Fimiplasma intestinipullorum</name>
    <dbReference type="NCBI Taxonomy" id="2840825"/>
    <lineage>
        <taxon>Bacteria</taxon>
        <taxon>Bacillati</taxon>
        <taxon>Bacillota</taxon>
        <taxon>Clostridia</taxon>
        <taxon>Eubacteriales</taxon>
        <taxon>Candidatus Fimiplasma</taxon>
    </lineage>
</organism>
<dbReference type="CDD" id="cd00118">
    <property type="entry name" value="LysM"/>
    <property type="match status" value="1"/>
</dbReference>
<evidence type="ECO:0000313" key="2">
    <source>
        <dbReference type="EMBL" id="HIU14681.1"/>
    </source>
</evidence>
<reference evidence="2" key="1">
    <citation type="submission" date="2020-10" db="EMBL/GenBank/DDBJ databases">
        <authorList>
            <person name="Gilroy R."/>
        </authorList>
    </citation>
    <scope>NUCLEOTIDE SEQUENCE</scope>
    <source>
        <strain evidence="2">CHK195-11698</strain>
    </source>
</reference>
<dbReference type="Gene3D" id="3.10.350.10">
    <property type="entry name" value="LysM domain"/>
    <property type="match status" value="1"/>
</dbReference>
<comment type="caution">
    <text evidence="2">The sequence shown here is derived from an EMBL/GenBank/DDBJ whole genome shotgun (WGS) entry which is preliminary data.</text>
</comment>
<reference evidence="2" key="2">
    <citation type="journal article" date="2021" name="PeerJ">
        <title>Extensive microbial diversity within the chicken gut microbiome revealed by metagenomics and culture.</title>
        <authorList>
            <person name="Gilroy R."/>
            <person name="Ravi A."/>
            <person name="Getino M."/>
            <person name="Pursley I."/>
            <person name="Horton D.L."/>
            <person name="Alikhan N.F."/>
            <person name="Baker D."/>
            <person name="Gharbi K."/>
            <person name="Hall N."/>
            <person name="Watson M."/>
            <person name="Adriaenssens E.M."/>
            <person name="Foster-Nyarko E."/>
            <person name="Jarju S."/>
            <person name="Secka A."/>
            <person name="Antonio M."/>
            <person name="Oren A."/>
            <person name="Chaudhuri R.R."/>
            <person name="La Ragione R."/>
            <person name="Hildebrand F."/>
            <person name="Pallen M.J."/>
        </authorList>
    </citation>
    <scope>NUCLEOTIDE SEQUENCE</scope>
    <source>
        <strain evidence="2">CHK195-11698</strain>
    </source>
</reference>
<accession>A0A9D1L205</accession>
<protein>
    <submittedName>
        <fullName evidence="2">LysM peptidoglycan-binding domain-containing protein</fullName>
    </submittedName>
</protein>
<dbReference type="Pfam" id="PF01476">
    <property type="entry name" value="LysM"/>
    <property type="match status" value="1"/>
</dbReference>
<sequence length="84" mass="9673">MYQSQRPILDKVGTIYRYQVEAGDHLFEIARKLGSDPQMIAGLNDLDPNAVLSIGQQLYIPVLDQTRQAYLSPAPYHDWNMLYF</sequence>
<evidence type="ECO:0000259" key="1">
    <source>
        <dbReference type="PROSITE" id="PS51782"/>
    </source>
</evidence>
<dbReference type="Proteomes" id="UP000824175">
    <property type="component" value="Unassembled WGS sequence"/>
</dbReference>